<feature type="transmembrane region" description="Helical" evidence="5">
    <location>
        <begin position="277"/>
        <end position="305"/>
    </location>
</feature>
<dbReference type="SUPFAM" id="SSF103473">
    <property type="entry name" value="MFS general substrate transporter"/>
    <property type="match status" value="1"/>
</dbReference>
<reference evidence="7 8" key="1">
    <citation type="submission" date="2019-01" db="EMBL/GenBank/DDBJ databases">
        <title>Draft genome sequence of Psathyrella aberdarensis IHI B618.</title>
        <authorList>
            <person name="Buettner E."/>
            <person name="Kellner H."/>
        </authorList>
    </citation>
    <scope>NUCLEOTIDE SEQUENCE [LARGE SCALE GENOMIC DNA]</scope>
    <source>
        <strain evidence="7 8">IHI B618</strain>
    </source>
</reference>
<dbReference type="CDD" id="cd17323">
    <property type="entry name" value="MFS_Tpo1_MDR_like"/>
    <property type="match status" value="1"/>
</dbReference>
<dbReference type="OrthoDB" id="6770063at2759"/>
<dbReference type="InterPro" id="IPR036259">
    <property type="entry name" value="MFS_trans_sf"/>
</dbReference>
<evidence type="ECO:0000256" key="3">
    <source>
        <dbReference type="ARBA" id="ARBA00022989"/>
    </source>
</evidence>
<dbReference type="InterPro" id="IPR011701">
    <property type="entry name" value="MFS"/>
</dbReference>
<dbReference type="Gene3D" id="1.20.1250.20">
    <property type="entry name" value="MFS general substrate transporter like domains"/>
    <property type="match status" value="1"/>
</dbReference>
<dbReference type="EMBL" id="SDEE01000175">
    <property type="protein sequence ID" value="RXW19945.1"/>
    <property type="molecule type" value="Genomic_DNA"/>
</dbReference>
<feature type="transmembrane region" description="Helical" evidence="5">
    <location>
        <begin position="388"/>
        <end position="407"/>
    </location>
</feature>
<feature type="transmembrane region" description="Helical" evidence="5">
    <location>
        <begin position="246"/>
        <end position="265"/>
    </location>
</feature>
<feature type="transmembrane region" description="Helical" evidence="5">
    <location>
        <begin position="522"/>
        <end position="544"/>
    </location>
</feature>
<feature type="transmembrane region" description="Helical" evidence="5">
    <location>
        <begin position="121"/>
        <end position="141"/>
    </location>
</feature>
<dbReference type="InterPro" id="IPR020846">
    <property type="entry name" value="MFS_dom"/>
</dbReference>
<evidence type="ECO:0000259" key="6">
    <source>
        <dbReference type="PROSITE" id="PS50850"/>
    </source>
</evidence>
<evidence type="ECO:0000256" key="1">
    <source>
        <dbReference type="ARBA" id="ARBA00004141"/>
    </source>
</evidence>
<evidence type="ECO:0000313" key="7">
    <source>
        <dbReference type="EMBL" id="RXW19945.1"/>
    </source>
</evidence>
<feature type="transmembrane region" description="Helical" evidence="5">
    <location>
        <begin position="161"/>
        <end position="180"/>
    </location>
</feature>
<dbReference type="GO" id="GO:0022857">
    <property type="term" value="F:transmembrane transporter activity"/>
    <property type="evidence" value="ECO:0007669"/>
    <property type="project" value="InterPro"/>
</dbReference>
<keyword evidence="8" id="KW-1185">Reference proteome</keyword>
<dbReference type="STRING" id="2316362.A0A4Q2DMK2"/>
<accession>A0A4Q2DMK2</accession>
<dbReference type="PANTHER" id="PTHR23502:SF48">
    <property type="entry name" value="MULTIDRUG TRANSPORTER, PUTATIVE (AFU_ORTHOLOGUE AFUA_5G02700)-RELATED"/>
    <property type="match status" value="1"/>
</dbReference>
<feature type="transmembrane region" description="Helical" evidence="5">
    <location>
        <begin position="428"/>
        <end position="448"/>
    </location>
</feature>
<dbReference type="Pfam" id="PF07690">
    <property type="entry name" value="MFS_1"/>
    <property type="match status" value="1"/>
</dbReference>
<feature type="domain" description="Major facilitator superfamily (MFS) profile" evidence="6">
    <location>
        <begin position="123"/>
        <end position="548"/>
    </location>
</feature>
<comment type="caution">
    <text evidence="7">The sequence shown here is derived from an EMBL/GenBank/DDBJ whole genome shotgun (WGS) entry which is preliminary data.</text>
</comment>
<evidence type="ECO:0000256" key="2">
    <source>
        <dbReference type="ARBA" id="ARBA00022692"/>
    </source>
</evidence>
<comment type="subcellular location">
    <subcellularLocation>
        <location evidence="1">Membrane</location>
        <topology evidence="1">Multi-pass membrane protein</topology>
    </subcellularLocation>
</comment>
<keyword evidence="3 5" id="KW-1133">Transmembrane helix</keyword>
<evidence type="ECO:0000256" key="5">
    <source>
        <dbReference type="SAM" id="Phobius"/>
    </source>
</evidence>
<dbReference type="PANTHER" id="PTHR23502">
    <property type="entry name" value="MAJOR FACILITATOR SUPERFAMILY"/>
    <property type="match status" value="1"/>
</dbReference>
<proteinExistence type="predicted"/>
<feature type="transmembrane region" description="Helical" evidence="5">
    <location>
        <begin position="187"/>
        <end position="206"/>
    </location>
</feature>
<keyword evidence="4 5" id="KW-0472">Membrane</keyword>
<organism evidence="7 8">
    <name type="scientific">Candolleomyces aberdarensis</name>
    <dbReference type="NCBI Taxonomy" id="2316362"/>
    <lineage>
        <taxon>Eukaryota</taxon>
        <taxon>Fungi</taxon>
        <taxon>Dikarya</taxon>
        <taxon>Basidiomycota</taxon>
        <taxon>Agaricomycotina</taxon>
        <taxon>Agaricomycetes</taxon>
        <taxon>Agaricomycetidae</taxon>
        <taxon>Agaricales</taxon>
        <taxon>Agaricineae</taxon>
        <taxon>Psathyrellaceae</taxon>
        <taxon>Candolleomyces</taxon>
    </lineage>
</organism>
<gene>
    <name evidence="7" type="ORF">EST38_g5919</name>
</gene>
<name>A0A4Q2DMK2_9AGAR</name>
<dbReference type="GO" id="GO:0005886">
    <property type="term" value="C:plasma membrane"/>
    <property type="evidence" value="ECO:0007669"/>
    <property type="project" value="TreeGrafter"/>
</dbReference>
<evidence type="ECO:0000256" key="4">
    <source>
        <dbReference type="ARBA" id="ARBA00023136"/>
    </source>
</evidence>
<keyword evidence="2 5" id="KW-0812">Transmembrane</keyword>
<feature type="transmembrane region" description="Helical" evidence="5">
    <location>
        <begin position="352"/>
        <end position="376"/>
    </location>
</feature>
<dbReference type="Proteomes" id="UP000290288">
    <property type="component" value="Unassembled WGS sequence"/>
</dbReference>
<dbReference type="PROSITE" id="PS50850">
    <property type="entry name" value="MFS"/>
    <property type="match status" value="1"/>
</dbReference>
<dbReference type="FunFam" id="1.20.1250.20:FF:000011">
    <property type="entry name" value="MFS multidrug transporter, putative"/>
    <property type="match status" value="1"/>
</dbReference>
<evidence type="ECO:0000313" key="8">
    <source>
        <dbReference type="Proteomes" id="UP000290288"/>
    </source>
</evidence>
<feature type="transmembrane region" description="Helical" evidence="5">
    <location>
        <begin position="454"/>
        <end position="475"/>
    </location>
</feature>
<protein>
    <recommendedName>
        <fullName evidence="6">Major facilitator superfamily (MFS) profile domain-containing protein</fullName>
    </recommendedName>
</protein>
<dbReference type="AlphaFoldDB" id="A0A4Q2DMK2"/>
<sequence>MASEPIEAALFTRPPALTAEQEEQYRTLEREGPLIVSNDSASPTQVSRQSSLFLARTATHNTLQRVSTRGSTAFVKPEAKEGVQVNVNQLAEIHRKEGFKIVQFDKGTGEDPREWTKGKKWFVTVSTSLLCLAVALGSSIVTGDMSGPTKEFGTTQEITNLTVTCFVIGFGIGPLFLAPLSEVLGRTVIYSISLFLFFIFTLPAPLSKNIATLVVTRQIAGIAASAPVCNVGGSIADVWEVKDRGAPMALFSGTLFIGPCLGPMIGGWIGERAGWRWIYWVLFMFVGVCWVLTLFIPETLAPVLLRRKAEKLRKETGDDTYQTLEELERLPFSEVLKIALVRPLVMLFTEPIVIFMSIYLSFVYSLLYLMFFAFPIAFVEIRGWGEGITGIAFVSIMLGIFLAGFLVPFNEKVYANATRDGHYPEARLYPMMWGAFLMPAALFMFAFTGAYAHVHWIGVCISSGVFGFAMIMLYVSANSYIIDSYSSFAATAMAAKTLLRSEIGAMVPLFVNQMFHHMGFQYAGLLLALIATAIAPIPFVFYRYGEMIRLKSKRASKDKRVRDGASGVSRAEKV</sequence>